<reference evidence="3" key="1">
    <citation type="journal article" date="2017" name="Nat. Commun.">
        <title>The asparagus genome sheds light on the origin and evolution of a young Y chromosome.</title>
        <authorList>
            <person name="Harkess A."/>
            <person name="Zhou J."/>
            <person name="Xu C."/>
            <person name="Bowers J.E."/>
            <person name="Van der Hulst R."/>
            <person name="Ayyampalayam S."/>
            <person name="Mercati F."/>
            <person name="Riccardi P."/>
            <person name="McKain M.R."/>
            <person name="Kakrana A."/>
            <person name="Tang H."/>
            <person name="Ray J."/>
            <person name="Groenendijk J."/>
            <person name="Arikit S."/>
            <person name="Mathioni S.M."/>
            <person name="Nakano M."/>
            <person name="Shan H."/>
            <person name="Telgmann-Rauber A."/>
            <person name="Kanno A."/>
            <person name="Yue Z."/>
            <person name="Chen H."/>
            <person name="Li W."/>
            <person name="Chen Y."/>
            <person name="Xu X."/>
            <person name="Zhang Y."/>
            <person name="Luo S."/>
            <person name="Chen H."/>
            <person name="Gao J."/>
            <person name="Mao Z."/>
            <person name="Pires J.C."/>
            <person name="Luo M."/>
            <person name="Kudrna D."/>
            <person name="Wing R.A."/>
            <person name="Meyers B.C."/>
            <person name="Yi K."/>
            <person name="Kong H."/>
            <person name="Lavrijsen P."/>
            <person name="Sunseri F."/>
            <person name="Falavigna A."/>
            <person name="Ye Y."/>
            <person name="Leebens-Mack J.H."/>
            <person name="Chen G."/>
        </authorList>
    </citation>
    <scope>NUCLEOTIDE SEQUENCE [LARGE SCALE GENOMIC DNA]</scope>
    <source>
        <strain evidence="3">cv. DH0086</strain>
    </source>
</reference>
<dbReference type="EMBL" id="CM007385">
    <property type="protein sequence ID" value="ONK68213.1"/>
    <property type="molecule type" value="Genomic_DNA"/>
</dbReference>
<dbReference type="PROSITE" id="PS51823">
    <property type="entry name" value="CLU"/>
    <property type="match status" value="1"/>
</dbReference>
<dbReference type="InterPro" id="IPR027523">
    <property type="entry name" value="CLU_prot"/>
</dbReference>
<evidence type="ECO:0000259" key="1">
    <source>
        <dbReference type="PROSITE" id="PS51823"/>
    </source>
</evidence>
<accession>A0A5P1ERC9</accession>
<evidence type="ECO:0000313" key="2">
    <source>
        <dbReference type="EMBL" id="ONK68213.1"/>
    </source>
</evidence>
<keyword evidence="3" id="KW-1185">Reference proteome</keyword>
<proteinExistence type="predicted"/>
<dbReference type="GO" id="GO:0005737">
    <property type="term" value="C:cytoplasm"/>
    <property type="evidence" value="ECO:0007669"/>
    <property type="project" value="TreeGrafter"/>
</dbReference>
<organism evidence="2 3">
    <name type="scientific">Asparagus officinalis</name>
    <name type="common">Garden asparagus</name>
    <dbReference type="NCBI Taxonomy" id="4686"/>
    <lineage>
        <taxon>Eukaryota</taxon>
        <taxon>Viridiplantae</taxon>
        <taxon>Streptophyta</taxon>
        <taxon>Embryophyta</taxon>
        <taxon>Tracheophyta</taxon>
        <taxon>Spermatophyta</taxon>
        <taxon>Magnoliopsida</taxon>
        <taxon>Liliopsida</taxon>
        <taxon>Asparagales</taxon>
        <taxon>Asparagaceae</taxon>
        <taxon>Asparagoideae</taxon>
        <taxon>Asparagus</taxon>
    </lineage>
</organism>
<dbReference type="Proteomes" id="UP000243459">
    <property type="component" value="Chromosome 5"/>
</dbReference>
<gene>
    <name evidence="2" type="ORF">A4U43_C05F8870</name>
</gene>
<name>A0A5P1ERC9_ASPOF</name>
<dbReference type="PANTHER" id="PTHR12601:SF17">
    <property type="entry name" value="PROTEIN REDUCED CHLOROPLAST COVERAGE 1"/>
    <property type="match status" value="1"/>
</dbReference>
<dbReference type="AlphaFoldDB" id="A0A5P1ERC9"/>
<dbReference type="PANTHER" id="PTHR12601">
    <property type="entry name" value="EUKARYOTIC TRANSLATION INITIATION FACTOR 3 SUBUNIT EIF-3"/>
    <property type="match status" value="1"/>
</dbReference>
<feature type="domain" description="Clu" evidence="1">
    <location>
        <begin position="104"/>
        <end position="306"/>
    </location>
</feature>
<protein>
    <recommendedName>
        <fullName evidence="1">Clu domain-containing protein</fullName>
    </recommendedName>
</protein>
<sequence>MEDPLRVRVVLDDRKMLTKSQRSEGLKHCWILLRPEIATISDLALLVYRSFNLQRSCPNGLLLSIDVSQAIVCVIAFQIANFGESMIGAALQDKEGFQWVIKKMINEGHSTNKQAIVTSNRLYDDEEEPSIEEYYDDEESSYEVNKKNEEERHIRDRRAFLLHSLFVDVAIFRAIASIQYVMEKRIASSIEKDEILHFEIVGDFNITVTRDTSDASCKLDTKIDGNRKTGMDRKHLIERNLLKGITAAEKTTTHDFITLGVMNVWYCGYIAIVKVNNFDKSKLDPLQAIDIEDQPDGGSNAQNINS</sequence>
<dbReference type="Gramene" id="ONK68213">
    <property type="protein sequence ID" value="ONK68213"/>
    <property type="gene ID" value="A4U43_C05F8870"/>
</dbReference>
<dbReference type="InterPro" id="IPR025697">
    <property type="entry name" value="CLU_dom"/>
</dbReference>
<evidence type="ECO:0000313" key="3">
    <source>
        <dbReference type="Proteomes" id="UP000243459"/>
    </source>
</evidence>